<dbReference type="InterPro" id="IPR013221">
    <property type="entry name" value="Mur_ligase_cen"/>
</dbReference>
<evidence type="ECO:0000256" key="4">
    <source>
        <dbReference type="ARBA" id="ARBA00022723"/>
    </source>
</evidence>
<dbReference type="PANTHER" id="PTHR11136:SF0">
    <property type="entry name" value="DIHYDROFOLATE SYNTHETASE-RELATED"/>
    <property type="match status" value="1"/>
</dbReference>
<evidence type="ECO:0000256" key="5">
    <source>
        <dbReference type="ARBA" id="ARBA00022741"/>
    </source>
</evidence>
<gene>
    <name evidence="13" type="ORF">J2S11_000195</name>
</gene>
<accession>A0ABT9VTI3</accession>
<dbReference type="InterPro" id="IPR036565">
    <property type="entry name" value="Mur-like_cat_sf"/>
</dbReference>
<dbReference type="NCBIfam" id="TIGR01499">
    <property type="entry name" value="folC"/>
    <property type="match status" value="1"/>
</dbReference>
<dbReference type="EC" id="6.3.2.17" evidence="2"/>
<evidence type="ECO:0000259" key="12">
    <source>
        <dbReference type="Pfam" id="PF08245"/>
    </source>
</evidence>
<evidence type="ECO:0000256" key="6">
    <source>
        <dbReference type="ARBA" id="ARBA00022840"/>
    </source>
</evidence>
<evidence type="ECO:0000256" key="8">
    <source>
        <dbReference type="ARBA" id="ARBA00030592"/>
    </source>
</evidence>
<dbReference type="PIRSF" id="PIRSF001563">
    <property type="entry name" value="Folylpolyglu_synth"/>
    <property type="match status" value="1"/>
</dbReference>
<dbReference type="Pfam" id="PF08245">
    <property type="entry name" value="Mur_ligase_M"/>
    <property type="match status" value="1"/>
</dbReference>
<dbReference type="RefSeq" id="WP_307389696.1">
    <property type="nucleotide sequence ID" value="NZ_BAAADK010000009.1"/>
</dbReference>
<evidence type="ECO:0000259" key="11">
    <source>
        <dbReference type="Pfam" id="PF02875"/>
    </source>
</evidence>
<comment type="caution">
    <text evidence="13">The sequence shown here is derived from an EMBL/GenBank/DDBJ whole genome shotgun (WGS) entry which is preliminary data.</text>
</comment>
<dbReference type="InterPro" id="IPR036615">
    <property type="entry name" value="Mur_ligase_C_dom_sf"/>
</dbReference>
<keyword evidence="14" id="KW-1185">Reference proteome</keyword>
<keyword evidence="6 10" id="KW-0067">ATP-binding</keyword>
<dbReference type="PROSITE" id="PS01011">
    <property type="entry name" value="FOLYLPOLYGLU_SYNT_1"/>
    <property type="match status" value="1"/>
</dbReference>
<keyword evidence="4" id="KW-0479">Metal-binding</keyword>
<evidence type="ECO:0000313" key="13">
    <source>
        <dbReference type="EMBL" id="MDQ0164296.1"/>
    </source>
</evidence>
<evidence type="ECO:0000256" key="10">
    <source>
        <dbReference type="PIRNR" id="PIRNR001563"/>
    </source>
</evidence>
<name>A0ABT9VTI3_9BACI</name>
<feature type="domain" description="Mur ligase central" evidence="12">
    <location>
        <begin position="52"/>
        <end position="279"/>
    </location>
</feature>
<comment type="similarity">
    <text evidence="1 10">Belongs to the folylpolyglutamate synthase family.</text>
</comment>
<feature type="domain" description="Mur ligase C-terminal" evidence="11">
    <location>
        <begin position="307"/>
        <end position="416"/>
    </location>
</feature>
<keyword evidence="3 10" id="KW-0436">Ligase</keyword>
<dbReference type="Gene3D" id="3.90.190.20">
    <property type="entry name" value="Mur ligase, C-terminal domain"/>
    <property type="match status" value="1"/>
</dbReference>
<organism evidence="13 14">
    <name type="scientific">Caldalkalibacillus horti</name>
    <dbReference type="NCBI Taxonomy" id="77523"/>
    <lineage>
        <taxon>Bacteria</taxon>
        <taxon>Bacillati</taxon>
        <taxon>Bacillota</taxon>
        <taxon>Bacilli</taxon>
        <taxon>Bacillales</taxon>
        <taxon>Bacillaceae</taxon>
        <taxon>Caldalkalibacillus</taxon>
    </lineage>
</organism>
<comment type="catalytic activity">
    <reaction evidence="9">
        <text>(6S)-5,6,7,8-tetrahydrofolyl-(gamma-L-Glu)(n) + L-glutamate + ATP = (6S)-5,6,7,8-tetrahydrofolyl-(gamma-L-Glu)(n+1) + ADP + phosphate + H(+)</text>
        <dbReference type="Rhea" id="RHEA:10580"/>
        <dbReference type="Rhea" id="RHEA-COMP:14738"/>
        <dbReference type="Rhea" id="RHEA-COMP:14740"/>
        <dbReference type="ChEBI" id="CHEBI:15378"/>
        <dbReference type="ChEBI" id="CHEBI:29985"/>
        <dbReference type="ChEBI" id="CHEBI:30616"/>
        <dbReference type="ChEBI" id="CHEBI:43474"/>
        <dbReference type="ChEBI" id="CHEBI:141005"/>
        <dbReference type="ChEBI" id="CHEBI:456216"/>
        <dbReference type="EC" id="6.3.2.17"/>
    </reaction>
</comment>
<proteinExistence type="inferred from homology"/>
<dbReference type="InterPro" id="IPR004101">
    <property type="entry name" value="Mur_ligase_C"/>
</dbReference>
<reference evidence="13 14" key="1">
    <citation type="submission" date="2023-07" db="EMBL/GenBank/DDBJ databases">
        <title>Genomic Encyclopedia of Type Strains, Phase IV (KMG-IV): sequencing the most valuable type-strain genomes for metagenomic binning, comparative biology and taxonomic classification.</title>
        <authorList>
            <person name="Goeker M."/>
        </authorList>
    </citation>
    <scope>NUCLEOTIDE SEQUENCE [LARGE SCALE GENOMIC DNA]</scope>
    <source>
        <strain evidence="13 14">DSM 12751</strain>
    </source>
</reference>
<dbReference type="GO" id="GO:0004326">
    <property type="term" value="F:tetrahydrofolylpolyglutamate synthase activity"/>
    <property type="evidence" value="ECO:0007669"/>
    <property type="project" value="UniProtKB-EC"/>
</dbReference>
<evidence type="ECO:0000313" key="14">
    <source>
        <dbReference type="Proteomes" id="UP001235840"/>
    </source>
</evidence>
<dbReference type="InterPro" id="IPR018109">
    <property type="entry name" value="Folylpolyglutamate_synth_CS"/>
</dbReference>
<dbReference type="SUPFAM" id="SSF53623">
    <property type="entry name" value="MurD-like peptide ligases, catalytic domain"/>
    <property type="match status" value="1"/>
</dbReference>
<evidence type="ECO:0000256" key="2">
    <source>
        <dbReference type="ARBA" id="ARBA00013025"/>
    </source>
</evidence>
<evidence type="ECO:0000256" key="7">
    <source>
        <dbReference type="ARBA" id="ARBA00022842"/>
    </source>
</evidence>
<dbReference type="InterPro" id="IPR001645">
    <property type="entry name" value="Folylpolyglutamate_synth"/>
</dbReference>
<evidence type="ECO:0000256" key="3">
    <source>
        <dbReference type="ARBA" id="ARBA00022598"/>
    </source>
</evidence>
<evidence type="ECO:0000256" key="9">
    <source>
        <dbReference type="ARBA" id="ARBA00047493"/>
    </source>
</evidence>
<sequence>MTQQNSKLTSAEQAIEWIHSLTMLGIKPGLKRMEWMLEQLGHPERRLKFIHIGGTNGKGSTVAYLRHVLETAGFDVGAFTSPYIERFQNRIQLNGHDIPDESLLELCQRIQPLAKELEQSELGGPTEFEVVTMLAILYFATVSYPDFVLWEVGLGGRLDSTNVVTPILSIITNIGYDHMHILGNSLEEITLEKAGIIKPGVPLVTGIQQAGLLEIIHEKAKENKTTVYALNGAFHVKEGSFSEESQYFSYSSMFASYPDLCLSMMGAHQINNAALAVMALQVLKQYYAVVWEEQDLYKGLKQTSWIGRMEKLQDEPLTLIDGAHNQQGMEAFQDTLQRYYKDKSVTVIFAASKGKDLEQMLTCLNGLVERVIVTTFSFPRAHSIEELQELKRAKRNWSFKLIVTEEWQEYYQQYASQNKDSENNADNVLFFTGSLYFISEVRSLLLT</sequence>
<dbReference type="Gene3D" id="3.40.1190.10">
    <property type="entry name" value="Mur-like, catalytic domain"/>
    <property type="match status" value="1"/>
</dbReference>
<dbReference type="EMBL" id="JAUSTY010000001">
    <property type="protein sequence ID" value="MDQ0164296.1"/>
    <property type="molecule type" value="Genomic_DNA"/>
</dbReference>
<dbReference type="Proteomes" id="UP001235840">
    <property type="component" value="Unassembled WGS sequence"/>
</dbReference>
<dbReference type="PANTHER" id="PTHR11136">
    <property type="entry name" value="FOLYLPOLYGLUTAMATE SYNTHASE-RELATED"/>
    <property type="match status" value="1"/>
</dbReference>
<dbReference type="SUPFAM" id="SSF53244">
    <property type="entry name" value="MurD-like peptide ligases, peptide-binding domain"/>
    <property type="match status" value="1"/>
</dbReference>
<keyword evidence="7" id="KW-0460">Magnesium</keyword>
<evidence type="ECO:0000256" key="1">
    <source>
        <dbReference type="ARBA" id="ARBA00008276"/>
    </source>
</evidence>
<protein>
    <recommendedName>
        <fullName evidence="2">tetrahydrofolate synthase</fullName>
        <ecNumber evidence="2">6.3.2.17</ecNumber>
    </recommendedName>
    <alternativeName>
        <fullName evidence="8">Tetrahydrofolylpolyglutamate synthase</fullName>
    </alternativeName>
</protein>
<dbReference type="GO" id="GO:0008841">
    <property type="term" value="F:dihydrofolate synthase activity"/>
    <property type="evidence" value="ECO:0007669"/>
    <property type="project" value="UniProtKB-EC"/>
</dbReference>
<keyword evidence="5 10" id="KW-0547">Nucleotide-binding</keyword>
<dbReference type="Pfam" id="PF02875">
    <property type="entry name" value="Mur_ligase_C"/>
    <property type="match status" value="1"/>
</dbReference>